<dbReference type="RefSeq" id="WP_131099898.1">
    <property type="nucleotide sequence ID" value="NZ_CP036455.1"/>
</dbReference>
<dbReference type="EMBL" id="CP036455">
    <property type="protein sequence ID" value="QBI55730.1"/>
    <property type="molecule type" value="Genomic_DNA"/>
</dbReference>
<accession>A0A4P6Q602</accession>
<name>A0A4P6Q602_9ACTN</name>
<proteinExistence type="predicted"/>
<organism evidence="2 3">
    <name type="scientific">Streptomonospora litoralis</name>
    <dbReference type="NCBI Taxonomy" id="2498135"/>
    <lineage>
        <taxon>Bacteria</taxon>
        <taxon>Bacillati</taxon>
        <taxon>Actinomycetota</taxon>
        <taxon>Actinomycetes</taxon>
        <taxon>Streptosporangiales</taxon>
        <taxon>Nocardiopsidaceae</taxon>
        <taxon>Streptomonospora</taxon>
    </lineage>
</organism>
<dbReference type="OrthoDB" id="73061at2"/>
<dbReference type="InterPro" id="IPR013321">
    <property type="entry name" value="Arc_rbn_hlx_hlx"/>
</dbReference>
<dbReference type="GO" id="GO:0006355">
    <property type="term" value="P:regulation of DNA-templated transcription"/>
    <property type="evidence" value="ECO:0007669"/>
    <property type="project" value="InterPro"/>
</dbReference>
<protein>
    <submittedName>
        <fullName evidence="2">Antitoxin MazE6</fullName>
    </submittedName>
</protein>
<gene>
    <name evidence="2" type="primary">mazE6</name>
    <name evidence="2" type="ORF">EKD16_19835</name>
</gene>
<dbReference type="InterPro" id="IPR002145">
    <property type="entry name" value="CopG"/>
</dbReference>
<keyword evidence="3" id="KW-1185">Reference proteome</keyword>
<dbReference type="AlphaFoldDB" id="A0A4P6Q602"/>
<evidence type="ECO:0000313" key="2">
    <source>
        <dbReference type="EMBL" id="QBI55730.1"/>
    </source>
</evidence>
<evidence type="ECO:0000313" key="3">
    <source>
        <dbReference type="Proteomes" id="UP000292235"/>
    </source>
</evidence>
<dbReference type="Gene3D" id="1.10.1220.10">
    <property type="entry name" value="Met repressor-like"/>
    <property type="match status" value="1"/>
</dbReference>
<dbReference type="SUPFAM" id="SSF47598">
    <property type="entry name" value="Ribbon-helix-helix"/>
    <property type="match status" value="1"/>
</dbReference>
<reference evidence="2 3" key="1">
    <citation type="submission" date="2019-02" db="EMBL/GenBank/DDBJ databases">
        <authorList>
            <person name="Khodamoradi S."/>
            <person name="Hahnke R.L."/>
            <person name="Kaempfer P."/>
            <person name="Schumann P."/>
            <person name="Rohde M."/>
            <person name="Steinert M."/>
            <person name="Luzhetskyy A."/>
            <person name="Wink J."/>
            <person name="Ruckert C."/>
        </authorList>
    </citation>
    <scope>NUCLEOTIDE SEQUENCE [LARGE SCALE GENOMIC DNA]</scope>
    <source>
        <strain evidence="2 3">M2</strain>
    </source>
</reference>
<dbReference type="InterPro" id="IPR010985">
    <property type="entry name" value="Ribbon_hlx_hlx"/>
</dbReference>
<sequence length="81" mass="8858">MKTAISIPDEIFERVEQRAADLHVSRSEFFSRAAQSYLDELDSAELSRRIDEAIALSGEDDSNAAAAAAGRRSILDASGEW</sequence>
<dbReference type="Proteomes" id="UP000292235">
    <property type="component" value="Chromosome"/>
</dbReference>
<dbReference type="Pfam" id="PF01402">
    <property type="entry name" value="RHH_1"/>
    <property type="match status" value="1"/>
</dbReference>
<evidence type="ECO:0000259" key="1">
    <source>
        <dbReference type="Pfam" id="PF01402"/>
    </source>
</evidence>
<feature type="domain" description="Ribbon-helix-helix protein CopG" evidence="1">
    <location>
        <begin position="3"/>
        <end position="40"/>
    </location>
</feature>
<dbReference type="KEGG" id="strr:EKD16_19835"/>